<evidence type="ECO:0000313" key="1">
    <source>
        <dbReference type="EMBL" id="TBU12967.1"/>
    </source>
</evidence>
<sequence length="87" mass="10210">MEKNSDEILEEQLEFVFKDFPPLTNENIVKGFLNRRVGIGFVMKDTKFDKNFVKNTKSIKNEVKNEEDSKEELAKDSFVKSKKKHVL</sequence>
<name>A0A4Q9LXB3_9MICR</name>
<proteinExistence type="predicted"/>
<dbReference type="AlphaFoldDB" id="A0A4Q9LXB3"/>
<gene>
    <name evidence="1" type="ORF">CWI38_0570p0040</name>
</gene>
<organism evidence="1 2">
    <name type="scientific">Hamiltosporidium tvaerminnensis</name>
    <dbReference type="NCBI Taxonomy" id="1176355"/>
    <lineage>
        <taxon>Eukaryota</taxon>
        <taxon>Fungi</taxon>
        <taxon>Fungi incertae sedis</taxon>
        <taxon>Microsporidia</taxon>
        <taxon>Dubosqiidae</taxon>
        <taxon>Hamiltosporidium</taxon>
    </lineage>
</organism>
<keyword evidence="2" id="KW-1185">Reference proteome</keyword>
<evidence type="ECO:0000313" key="2">
    <source>
        <dbReference type="Proteomes" id="UP000292282"/>
    </source>
</evidence>
<protein>
    <submittedName>
        <fullName evidence="1">Uncharacterized protein</fullName>
    </submittedName>
</protein>
<reference evidence="1 2" key="1">
    <citation type="submission" date="2017-12" db="EMBL/GenBank/DDBJ databases">
        <authorList>
            <person name="Pombert J.-F."/>
            <person name="Haag K.L."/>
            <person name="Ebert D."/>
        </authorList>
    </citation>
    <scope>NUCLEOTIDE SEQUENCE [LARGE SCALE GENOMIC DNA]</scope>
    <source>
        <strain evidence="1">IL-G-3</strain>
    </source>
</reference>
<comment type="caution">
    <text evidence="1">The sequence shown here is derived from an EMBL/GenBank/DDBJ whole genome shotgun (WGS) entry which is preliminary data.</text>
</comment>
<dbReference type="Proteomes" id="UP000292282">
    <property type="component" value="Unassembled WGS sequence"/>
</dbReference>
<accession>A0A4Q9LXB3</accession>
<dbReference type="EMBL" id="PITK01000570">
    <property type="protein sequence ID" value="TBU12967.1"/>
    <property type="molecule type" value="Genomic_DNA"/>
</dbReference>
<dbReference type="VEuPathDB" id="MicrosporidiaDB:CWI38_0570p0040"/>